<proteinExistence type="predicted"/>
<dbReference type="EMBL" id="GBRH01258239">
    <property type="protein sequence ID" value="JAD39656.1"/>
    <property type="molecule type" value="Transcribed_RNA"/>
</dbReference>
<evidence type="ECO:0000313" key="1">
    <source>
        <dbReference type="EMBL" id="JAD39656.1"/>
    </source>
</evidence>
<dbReference type="AlphaFoldDB" id="A0A0A8ZLI9"/>
<sequence length="55" mass="6208">MSLQCQVLELYRHPLGSLLVFLRHNSEGYRGVHASILYGNLHHCCLGDLSSFQPP</sequence>
<reference evidence="1" key="1">
    <citation type="submission" date="2014-09" db="EMBL/GenBank/DDBJ databases">
        <authorList>
            <person name="Magalhaes I.L.F."/>
            <person name="Oliveira U."/>
            <person name="Santos F.R."/>
            <person name="Vidigal T.H.D.A."/>
            <person name="Brescovit A.D."/>
            <person name="Santos A.J."/>
        </authorList>
    </citation>
    <scope>NUCLEOTIDE SEQUENCE</scope>
    <source>
        <tissue evidence="1">Shoot tissue taken approximately 20 cm above the soil surface</tissue>
    </source>
</reference>
<accession>A0A0A8ZLI9</accession>
<name>A0A0A8ZLI9_ARUDO</name>
<reference evidence="1" key="2">
    <citation type="journal article" date="2015" name="Data Brief">
        <title>Shoot transcriptome of the giant reed, Arundo donax.</title>
        <authorList>
            <person name="Barrero R.A."/>
            <person name="Guerrero F.D."/>
            <person name="Moolhuijzen P."/>
            <person name="Goolsby J.A."/>
            <person name="Tidwell J."/>
            <person name="Bellgard S.E."/>
            <person name="Bellgard M.I."/>
        </authorList>
    </citation>
    <scope>NUCLEOTIDE SEQUENCE</scope>
    <source>
        <tissue evidence="1">Shoot tissue taken approximately 20 cm above the soil surface</tissue>
    </source>
</reference>
<organism evidence="1">
    <name type="scientific">Arundo donax</name>
    <name type="common">Giant reed</name>
    <name type="synonym">Donax arundinaceus</name>
    <dbReference type="NCBI Taxonomy" id="35708"/>
    <lineage>
        <taxon>Eukaryota</taxon>
        <taxon>Viridiplantae</taxon>
        <taxon>Streptophyta</taxon>
        <taxon>Embryophyta</taxon>
        <taxon>Tracheophyta</taxon>
        <taxon>Spermatophyta</taxon>
        <taxon>Magnoliopsida</taxon>
        <taxon>Liliopsida</taxon>
        <taxon>Poales</taxon>
        <taxon>Poaceae</taxon>
        <taxon>PACMAD clade</taxon>
        <taxon>Arundinoideae</taxon>
        <taxon>Arundineae</taxon>
        <taxon>Arundo</taxon>
    </lineage>
</organism>
<protein>
    <submittedName>
        <fullName evidence="1">Uncharacterized protein</fullName>
    </submittedName>
</protein>